<protein>
    <submittedName>
        <fullName evidence="1">Uncharacterized protein</fullName>
    </submittedName>
</protein>
<accession>A0ACB8ASE5</accession>
<evidence type="ECO:0000313" key="1">
    <source>
        <dbReference type="EMBL" id="KAH7915871.1"/>
    </source>
</evidence>
<proteinExistence type="predicted"/>
<comment type="caution">
    <text evidence="1">The sequence shown here is derived from an EMBL/GenBank/DDBJ whole genome shotgun (WGS) entry which is preliminary data.</text>
</comment>
<reference evidence="1" key="1">
    <citation type="journal article" date="2021" name="New Phytol.">
        <title>Evolutionary innovations through gain and loss of genes in the ectomycorrhizal Boletales.</title>
        <authorList>
            <person name="Wu G."/>
            <person name="Miyauchi S."/>
            <person name="Morin E."/>
            <person name="Kuo A."/>
            <person name="Drula E."/>
            <person name="Varga T."/>
            <person name="Kohler A."/>
            <person name="Feng B."/>
            <person name="Cao Y."/>
            <person name="Lipzen A."/>
            <person name="Daum C."/>
            <person name="Hundley H."/>
            <person name="Pangilinan J."/>
            <person name="Johnson J."/>
            <person name="Barry K."/>
            <person name="LaButti K."/>
            <person name="Ng V."/>
            <person name="Ahrendt S."/>
            <person name="Min B."/>
            <person name="Choi I.G."/>
            <person name="Park H."/>
            <person name="Plett J.M."/>
            <person name="Magnuson J."/>
            <person name="Spatafora J.W."/>
            <person name="Nagy L.G."/>
            <person name="Henrissat B."/>
            <person name="Grigoriev I.V."/>
            <person name="Yang Z.L."/>
            <person name="Xu J."/>
            <person name="Martin F.M."/>
        </authorList>
    </citation>
    <scope>NUCLEOTIDE SEQUENCE</scope>
    <source>
        <strain evidence="1">ATCC 28755</strain>
    </source>
</reference>
<keyword evidence="2" id="KW-1185">Reference proteome</keyword>
<organism evidence="1 2">
    <name type="scientific">Hygrophoropsis aurantiaca</name>
    <dbReference type="NCBI Taxonomy" id="72124"/>
    <lineage>
        <taxon>Eukaryota</taxon>
        <taxon>Fungi</taxon>
        <taxon>Dikarya</taxon>
        <taxon>Basidiomycota</taxon>
        <taxon>Agaricomycotina</taxon>
        <taxon>Agaricomycetes</taxon>
        <taxon>Agaricomycetidae</taxon>
        <taxon>Boletales</taxon>
        <taxon>Coniophorineae</taxon>
        <taxon>Hygrophoropsidaceae</taxon>
        <taxon>Hygrophoropsis</taxon>
    </lineage>
</organism>
<evidence type="ECO:0000313" key="2">
    <source>
        <dbReference type="Proteomes" id="UP000790377"/>
    </source>
</evidence>
<gene>
    <name evidence="1" type="ORF">BJ138DRAFT_822334</name>
</gene>
<dbReference type="EMBL" id="MU267595">
    <property type="protein sequence ID" value="KAH7915871.1"/>
    <property type="molecule type" value="Genomic_DNA"/>
</dbReference>
<dbReference type="Proteomes" id="UP000790377">
    <property type="component" value="Unassembled WGS sequence"/>
</dbReference>
<sequence length="216" mass="24461">MTTDPAMVLPLDVLTGIFLLACRLQFADPGMLNEFFTLWAISEVSRTWRNIALSTPLLWSIITLRSLVQMNSESAKRWLSYSVECPLTLDLLLPSIFFKYDPFPALRPHLPRVRELTVARPFDIPGDSPLTSLEYLNLVWHSHNAKEGAPEGVELKRLRGLLEDAPRLRAIRVTTNFLPVFKLASTKLVELNLSLQVPVTELYEFLSACPDLTVLN</sequence>
<name>A0ACB8ASE5_9AGAM</name>